<evidence type="ECO:0000259" key="1">
    <source>
        <dbReference type="Pfam" id="PF16087"/>
    </source>
</evidence>
<proteinExistence type="predicted"/>
<organism evidence="2 3">
    <name type="scientific">Periplaneta americana</name>
    <name type="common">American cockroach</name>
    <name type="synonym">Blatta americana</name>
    <dbReference type="NCBI Taxonomy" id="6978"/>
    <lineage>
        <taxon>Eukaryota</taxon>
        <taxon>Metazoa</taxon>
        <taxon>Ecdysozoa</taxon>
        <taxon>Arthropoda</taxon>
        <taxon>Hexapoda</taxon>
        <taxon>Insecta</taxon>
        <taxon>Pterygota</taxon>
        <taxon>Neoptera</taxon>
        <taxon>Polyneoptera</taxon>
        <taxon>Dictyoptera</taxon>
        <taxon>Blattodea</taxon>
        <taxon>Blattoidea</taxon>
        <taxon>Blattidae</taxon>
        <taxon>Blattinae</taxon>
        <taxon>Periplaneta</taxon>
    </lineage>
</organism>
<dbReference type="EMBL" id="JAJSOF020000011">
    <property type="protein sequence ID" value="KAJ4444749.1"/>
    <property type="molecule type" value="Genomic_DNA"/>
</dbReference>
<keyword evidence="3" id="KW-1185">Reference proteome</keyword>
<gene>
    <name evidence="2" type="ORF">ANN_06546</name>
</gene>
<dbReference type="PANTHER" id="PTHR47326">
    <property type="entry name" value="TRANSPOSABLE ELEMENT TC3 TRANSPOSASE-LIKE PROTEIN"/>
    <property type="match status" value="1"/>
</dbReference>
<feature type="domain" description="DUF4817" evidence="1">
    <location>
        <begin position="8"/>
        <end position="57"/>
    </location>
</feature>
<name>A0ABQ8TEI9_PERAM</name>
<dbReference type="PANTHER" id="PTHR47326:SF1">
    <property type="entry name" value="HTH PSQ-TYPE DOMAIN-CONTAINING PROTEIN"/>
    <property type="match status" value="1"/>
</dbReference>
<evidence type="ECO:0000313" key="2">
    <source>
        <dbReference type="EMBL" id="KAJ4444749.1"/>
    </source>
</evidence>
<dbReference type="Proteomes" id="UP001148838">
    <property type="component" value="Unassembled WGS sequence"/>
</dbReference>
<sequence>MNWSTLDIKQKKCILKWFIRFGNAVEVQLQWRQEYETEPPTHLTIKSITDKFEVHGMICDIHKERSGRPHTAASSALVLERFVTSPQKYATQCAHEVGLSSTSVQRILKAAKWKVYIPRLLQAIKDDDPDHRLQFCE</sequence>
<reference evidence="2 3" key="1">
    <citation type="journal article" date="2022" name="Allergy">
        <title>Genome assembly and annotation of Periplaneta americana reveal a comprehensive cockroach allergen profile.</title>
        <authorList>
            <person name="Wang L."/>
            <person name="Xiong Q."/>
            <person name="Saelim N."/>
            <person name="Wang L."/>
            <person name="Nong W."/>
            <person name="Wan A.T."/>
            <person name="Shi M."/>
            <person name="Liu X."/>
            <person name="Cao Q."/>
            <person name="Hui J.H.L."/>
            <person name="Sookrung N."/>
            <person name="Leung T.F."/>
            <person name="Tungtrongchitr A."/>
            <person name="Tsui S.K.W."/>
        </authorList>
    </citation>
    <scope>NUCLEOTIDE SEQUENCE [LARGE SCALE GENOMIC DNA]</scope>
    <source>
        <strain evidence="2">PWHHKU_190912</strain>
    </source>
</reference>
<protein>
    <recommendedName>
        <fullName evidence="1">DUF4817 domain-containing protein</fullName>
    </recommendedName>
</protein>
<evidence type="ECO:0000313" key="3">
    <source>
        <dbReference type="Proteomes" id="UP001148838"/>
    </source>
</evidence>
<comment type="caution">
    <text evidence="2">The sequence shown here is derived from an EMBL/GenBank/DDBJ whole genome shotgun (WGS) entry which is preliminary data.</text>
</comment>
<accession>A0ABQ8TEI9</accession>
<dbReference type="InterPro" id="IPR032135">
    <property type="entry name" value="DUF4817"/>
</dbReference>
<dbReference type="Pfam" id="PF16087">
    <property type="entry name" value="DUF4817"/>
    <property type="match status" value="1"/>
</dbReference>